<reference evidence="2 3" key="1">
    <citation type="submission" date="2018-09" db="EMBL/GenBank/DDBJ databases">
        <title>Phylogeny of the Shewanellaceae, and recommendation for two new genera, Pseudoshewanella and Parashewanella.</title>
        <authorList>
            <person name="Wang G."/>
        </authorList>
    </citation>
    <scope>NUCLEOTIDE SEQUENCE [LARGE SCALE GENOMIC DNA]</scope>
    <source>
        <strain evidence="2 3">C51</strain>
    </source>
</reference>
<protein>
    <submittedName>
        <fullName evidence="2">Uncharacterized protein</fullName>
    </submittedName>
</protein>
<proteinExistence type="predicted"/>
<gene>
    <name evidence="2" type="ORF">D5018_14480</name>
</gene>
<keyword evidence="1" id="KW-0812">Transmembrane</keyword>
<evidence type="ECO:0000313" key="3">
    <source>
        <dbReference type="Proteomes" id="UP000281474"/>
    </source>
</evidence>
<dbReference type="RefSeq" id="WP_121839715.1">
    <property type="nucleotide sequence ID" value="NZ_ML014797.1"/>
</dbReference>
<comment type="caution">
    <text evidence="2">The sequence shown here is derived from an EMBL/GenBank/DDBJ whole genome shotgun (WGS) entry which is preliminary data.</text>
</comment>
<evidence type="ECO:0000256" key="1">
    <source>
        <dbReference type="SAM" id="Phobius"/>
    </source>
</evidence>
<name>A0A3L8PU85_9GAMM</name>
<keyword evidence="3" id="KW-1185">Reference proteome</keyword>
<feature type="transmembrane region" description="Helical" evidence="1">
    <location>
        <begin position="82"/>
        <end position="99"/>
    </location>
</feature>
<evidence type="ECO:0000313" key="2">
    <source>
        <dbReference type="EMBL" id="RLV58977.1"/>
    </source>
</evidence>
<keyword evidence="1" id="KW-0472">Membrane</keyword>
<organism evidence="2 3">
    <name type="scientific">Parashewanella curva</name>
    <dbReference type="NCBI Taxonomy" id="2338552"/>
    <lineage>
        <taxon>Bacteria</taxon>
        <taxon>Pseudomonadati</taxon>
        <taxon>Pseudomonadota</taxon>
        <taxon>Gammaproteobacteria</taxon>
        <taxon>Alteromonadales</taxon>
        <taxon>Shewanellaceae</taxon>
        <taxon>Parashewanella</taxon>
    </lineage>
</organism>
<dbReference type="Proteomes" id="UP000281474">
    <property type="component" value="Unassembled WGS sequence"/>
</dbReference>
<feature type="transmembrane region" description="Helical" evidence="1">
    <location>
        <begin position="209"/>
        <end position="227"/>
    </location>
</feature>
<dbReference type="AlphaFoldDB" id="A0A3L8PU85"/>
<sequence length="239" mass="28134">MFIDYSKYSTEELFDVYSNIDKENYPERFQALCDEIEKRKKTEQFKTVHKAIEEDKYADYEGYELGFAIEFSSEGSGAYRKLFIGIFFLINIITLGLVINKYTVSSLSNIHQYNTQIQSAVCKVETIKDEKGYIQTYYDLRINSYQDTFLALGINKNKCENIARTLRSDLEISIWHKDGLIYQLKSNNVELLRYNYMKLKVRAMQTYDVYLYFLGLLFLWGIFYRSLVNAFSPGTYTST</sequence>
<accession>A0A3L8PU85</accession>
<dbReference type="EMBL" id="QZEI01000048">
    <property type="protein sequence ID" value="RLV58977.1"/>
    <property type="molecule type" value="Genomic_DNA"/>
</dbReference>
<keyword evidence="1" id="KW-1133">Transmembrane helix</keyword>
<dbReference type="OrthoDB" id="7041927at2"/>